<gene>
    <name evidence="2" type="ORF">R9X50_00606000</name>
</gene>
<dbReference type="InterPro" id="IPR053143">
    <property type="entry name" value="Arylsulfate_ST"/>
</dbReference>
<sequence length="531" mass="57907">MRPFTKVALCAQLLAWTSPFALAQIESADNATMPISQFKTRPHTWAPALDVNQTGPVVPGYIFLAPYQSPGTGAYIYDKFGNLIFDGFGTIGSANAHDFKVCSYKGTDHLCVTQVNQEMGYGMGMGLIFDNNYRAVTSVQTGNDALPADMHEFQLLSDGRGGNTAIMTSYRTIPYDMSYFNITTGQGWLSEGLFQEVDVKTGEVLFEWYSTNHVDPSATIIPINGTDVSGDGLTPYTGFDYFHINSIDKSAATGHYLVSARHTSTIYYINRTDESIIWQMSYKGHSDFQLTNFNFSYQHDARILAESQTGMTISMFDNANNCAESTSTESSGRIIAIDYNAGTATQTAQTLPPDNLSSCSQGNTQILSNGGIFHGWGSNPWISEHDSNGNIVLAGNFSVTGALAMNYRAYSFPWTSVPSYTKPAVYSYALNSSSPTEIYVSWNGATEVRTWRFWGADEIGDAFVELGNATWAGFETQWTAPKYQNWVMAEAIAGDGTSLKTSSYTQTFVPSGSLAQSCDSVGCSVATSYSS</sequence>
<dbReference type="EMBL" id="CP138589">
    <property type="protein sequence ID" value="WPH03184.1"/>
    <property type="molecule type" value="Genomic_DNA"/>
</dbReference>
<feature type="chain" id="PRO_5042834006" evidence="1">
    <location>
        <begin position="24"/>
        <end position="531"/>
    </location>
</feature>
<keyword evidence="3" id="KW-1185">Reference proteome</keyword>
<evidence type="ECO:0000313" key="2">
    <source>
        <dbReference type="EMBL" id="WPH03184.1"/>
    </source>
</evidence>
<dbReference type="InterPro" id="IPR039535">
    <property type="entry name" value="ASST-like"/>
</dbReference>
<reference evidence="2 3" key="1">
    <citation type="submission" date="2023-11" db="EMBL/GenBank/DDBJ databases">
        <title>An acidophilic fungus is an integral part of prey digestion in a carnivorous sundew plant.</title>
        <authorList>
            <person name="Tsai I.J."/>
        </authorList>
    </citation>
    <scope>NUCLEOTIDE SEQUENCE [LARGE SCALE GENOMIC DNA]</scope>
    <source>
        <strain evidence="2">169a</strain>
    </source>
</reference>
<keyword evidence="1" id="KW-0732">Signal</keyword>
<dbReference type="AlphaFoldDB" id="A0AAQ3M7N9"/>
<dbReference type="Pfam" id="PF14269">
    <property type="entry name" value="Arylsulfotran_2"/>
    <property type="match status" value="1"/>
</dbReference>
<accession>A0AAQ3M7N9</accession>
<evidence type="ECO:0000313" key="3">
    <source>
        <dbReference type="Proteomes" id="UP001303373"/>
    </source>
</evidence>
<organism evidence="2 3">
    <name type="scientific">Acrodontium crateriforme</name>
    <dbReference type="NCBI Taxonomy" id="150365"/>
    <lineage>
        <taxon>Eukaryota</taxon>
        <taxon>Fungi</taxon>
        <taxon>Dikarya</taxon>
        <taxon>Ascomycota</taxon>
        <taxon>Pezizomycotina</taxon>
        <taxon>Dothideomycetes</taxon>
        <taxon>Dothideomycetidae</taxon>
        <taxon>Mycosphaerellales</taxon>
        <taxon>Teratosphaeriaceae</taxon>
        <taxon>Acrodontium</taxon>
    </lineage>
</organism>
<protein>
    <submittedName>
        <fullName evidence="2">Uncharacterized protein</fullName>
    </submittedName>
</protein>
<feature type="signal peptide" evidence="1">
    <location>
        <begin position="1"/>
        <end position="23"/>
    </location>
</feature>
<dbReference type="PANTHER" id="PTHR35340:SF9">
    <property type="entry name" value="ASST-DOMAIN-CONTAINING PROTEIN"/>
    <property type="match status" value="1"/>
</dbReference>
<proteinExistence type="predicted"/>
<evidence type="ECO:0000256" key="1">
    <source>
        <dbReference type="SAM" id="SignalP"/>
    </source>
</evidence>
<dbReference type="PANTHER" id="PTHR35340">
    <property type="entry name" value="PQQ ENZYME REPEAT PROTEIN-RELATED"/>
    <property type="match status" value="1"/>
</dbReference>
<dbReference type="Proteomes" id="UP001303373">
    <property type="component" value="Chromosome 10"/>
</dbReference>
<name>A0AAQ3M7N9_9PEZI</name>